<evidence type="ECO:0000313" key="2">
    <source>
        <dbReference type="Proteomes" id="UP000565715"/>
    </source>
</evidence>
<dbReference type="SUPFAM" id="SSF103032">
    <property type="entry name" value="Hypothetical protein YwqG"/>
    <property type="match status" value="1"/>
</dbReference>
<dbReference type="PANTHER" id="PTHR36436:SF6">
    <property type="entry name" value="SLL5081 PROTEIN"/>
    <property type="match status" value="1"/>
</dbReference>
<dbReference type="Proteomes" id="UP000565715">
    <property type="component" value="Unassembled WGS sequence"/>
</dbReference>
<sequence length="260" mass="28927">MVEADLYGSMRSHIPEDRHSVFRMAIRDGLRLKHASAGDAVIGWFGGLPELPVGVDWPGDGKAHYEHVASIDLATLPKSDLELPRRGRISVFGDTEGSAGAFLYFPDDIALREAALPPDLESDDRVFERVPMTYAVVPTIPSPRWLEEHLLYEDDADEVLEQLEAFGTKFFTHSGSWHQLGGWANEIQSERDRGLLPDSAAERHFFPQGAPAGQILLAQFDTDHAIGMGWGDFGTLYCFIDPGHLAAHEFSDVAVYWECY</sequence>
<dbReference type="InterPro" id="IPR015315">
    <property type="entry name" value="DUF1963"/>
</dbReference>
<accession>A0A846XRG2</accession>
<gene>
    <name evidence="1" type="ORF">HGA13_24500</name>
</gene>
<dbReference type="RefSeq" id="WP_068045004.1">
    <property type="nucleotide sequence ID" value="NZ_JAAXOO010000006.1"/>
</dbReference>
<dbReference type="AlphaFoldDB" id="A0A846XRG2"/>
<evidence type="ECO:0000313" key="1">
    <source>
        <dbReference type="EMBL" id="NKY36204.1"/>
    </source>
</evidence>
<reference evidence="1 2" key="1">
    <citation type="submission" date="2020-04" db="EMBL/GenBank/DDBJ databases">
        <title>MicrobeNet Type strains.</title>
        <authorList>
            <person name="Nicholson A.C."/>
        </authorList>
    </citation>
    <scope>NUCLEOTIDE SEQUENCE [LARGE SCALE GENOMIC DNA]</scope>
    <source>
        <strain evidence="1 2">DSM 45078</strain>
    </source>
</reference>
<protein>
    <submittedName>
        <fullName evidence="1">DUF1963 domain-containing protein</fullName>
    </submittedName>
</protein>
<dbReference type="Pfam" id="PF09234">
    <property type="entry name" value="DUF1963"/>
    <property type="match status" value="1"/>
</dbReference>
<dbReference type="Gene3D" id="2.30.320.10">
    <property type="entry name" value="YwqG-like"/>
    <property type="match status" value="1"/>
</dbReference>
<keyword evidence="2" id="KW-1185">Reference proteome</keyword>
<name>A0A846XRG2_9NOCA</name>
<dbReference type="PANTHER" id="PTHR36436">
    <property type="entry name" value="SLL5081 PROTEIN"/>
    <property type="match status" value="1"/>
</dbReference>
<proteinExistence type="predicted"/>
<dbReference type="InterPro" id="IPR035948">
    <property type="entry name" value="YwqG-like_sf"/>
</dbReference>
<organism evidence="1 2">
    <name type="scientific">Nocardia speluncae</name>
    <dbReference type="NCBI Taxonomy" id="419477"/>
    <lineage>
        <taxon>Bacteria</taxon>
        <taxon>Bacillati</taxon>
        <taxon>Actinomycetota</taxon>
        <taxon>Actinomycetes</taxon>
        <taxon>Mycobacteriales</taxon>
        <taxon>Nocardiaceae</taxon>
        <taxon>Nocardia</taxon>
    </lineage>
</organism>
<dbReference type="EMBL" id="JAAXOO010000006">
    <property type="protein sequence ID" value="NKY36204.1"/>
    <property type="molecule type" value="Genomic_DNA"/>
</dbReference>
<comment type="caution">
    <text evidence="1">The sequence shown here is derived from an EMBL/GenBank/DDBJ whole genome shotgun (WGS) entry which is preliminary data.</text>
</comment>